<feature type="compositionally biased region" description="Basic and acidic residues" evidence="10">
    <location>
        <begin position="86"/>
        <end position="95"/>
    </location>
</feature>
<keyword evidence="3 9" id="KW-1003">Cell membrane</keyword>
<evidence type="ECO:0000256" key="9">
    <source>
        <dbReference type="HAMAP-Rule" id="MF_00236"/>
    </source>
</evidence>
<dbReference type="PANTHER" id="PTHR42982">
    <property type="entry name" value="SEC-INDEPENDENT PROTEIN TRANSLOCASE PROTEIN TATA"/>
    <property type="match status" value="1"/>
</dbReference>
<sequence>MTTALVAMPGGWELVLIVLVILVLFGAKKLPEFARGSGQALRIFKAETKGLRDDDDEEQPAQPATPVTPTTAELPSGDEVAEGEIVEPRRDTTSG</sequence>
<keyword evidence="6 9" id="KW-1133">Transmembrane helix</keyword>
<dbReference type="InterPro" id="IPR006312">
    <property type="entry name" value="TatA/E"/>
</dbReference>
<comment type="similarity">
    <text evidence="9">Belongs to the TatA/E family.</text>
</comment>
<keyword evidence="5 9" id="KW-0653">Protein transport</keyword>
<comment type="subunit">
    <text evidence="9">The Tat system comprises two distinct complexes: a TatABC complex, containing multiple copies of TatA, TatB and TatC subunits, and a separate TatA complex, containing only TatA subunits. Substrates initially bind to the TatABC complex, which probably triggers association of the separate TatA complex to form the active translocon.</text>
</comment>
<evidence type="ECO:0000256" key="5">
    <source>
        <dbReference type="ARBA" id="ARBA00022927"/>
    </source>
</evidence>
<accession>A0ABP7IPY6</accession>
<evidence type="ECO:0000256" key="8">
    <source>
        <dbReference type="ARBA" id="ARBA00023136"/>
    </source>
</evidence>
<dbReference type="Pfam" id="PF02416">
    <property type="entry name" value="TatA_B_E"/>
    <property type="match status" value="1"/>
</dbReference>
<evidence type="ECO:0000256" key="7">
    <source>
        <dbReference type="ARBA" id="ARBA00023010"/>
    </source>
</evidence>
<evidence type="ECO:0000256" key="1">
    <source>
        <dbReference type="ARBA" id="ARBA00004162"/>
    </source>
</evidence>
<comment type="subcellular location">
    <subcellularLocation>
        <location evidence="1 9">Cell membrane</location>
        <topology evidence="1 9">Single-pass membrane protein</topology>
    </subcellularLocation>
</comment>
<keyword evidence="8 9" id="KW-0472">Membrane</keyword>
<gene>
    <name evidence="9" type="primary">tatA</name>
    <name evidence="11" type="ORF">GCM10022242_26490</name>
</gene>
<evidence type="ECO:0000256" key="3">
    <source>
        <dbReference type="ARBA" id="ARBA00022475"/>
    </source>
</evidence>
<dbReference type="PANTHER" id="PTHR42982:SF8">
    <property type="entry name" value="SEC-INDEPENDENT PROTEIN TRANSLOCASE PROTEIN TATA"/>
    <property type="match status" value="1"/>
</dbReference>
<proteinExistence type="inferred from homology"/>
<dbReference type="NCBIfam" id="TIGR01411">
    <property type="entry name" value="tatAE"/>
    <property type="match status" value="1"/>
</dbReference>
<feature type="compositionally biased region" description="Low complexity" evidence="10">
    <location>
        <begin position="60"/>
        <end position="72"/>
    </location>
</feature>
<reference evidence="12" key="1">
    <citation type="journal article" date="2019" name="Int. J. Syst. Evol. Microbiol.">
        <title>The Global Catalogue of Microorganisms (GCM) 10K type strain sequencing project: providing services to taxonomists for standard genome sequencing and annotation.</title>
        <authorList>
            <consortium name="The Broad Institute Genomics Platform"/>
            <consortium name="The Broad Institute Genome Sequencing Center for Infectious Disease"/>
            <person name="Wu L."/>
            <person name="Ma J."/>
        </authorList>
    </citation>
    <scope>NUCLEOTIDE SEQUENCE [LARGE SCALE GENOMIC DNA]</scope>
    <source>
        <strain evidence="12">JCM 16953</strain>
    </source>
</reference>
<protein>
    <recommendedName>
        <fullName evidence="9">Sec-independent protein translocase protein TatA</fullName>
    </recommendedName>
</protein>
<evidence type="ECO:0000313" key="11">
    <source>
        <dbReference type="EMBL" id="GAA3823733.1"/>
    </source>
</evidence>
<dbReference type="NCBIfam" id="NF001854">
    <property type="entry name" value="PRK00575.1"/>
    <property type="match status" value="1"/>
</dbReference>
<dbReference type="Gene3D" id="1.20.5.3310">
    <property type="match status" value="1"/>
</dbReference>
<dbReference type="HAMAP" id="MF_00236">
    <property type="entry name" value="TatA_E"/>
    <property type="match status" value="1"/>
</dbReference>
<name>A0ABP7IPY6_9ACTN</name>
<organism evidence="11 12">
    <name type="scientific">Nocardioides panacisoli</name>
    <dbReference type="NCBI Taxonomy" id="627624"/>
    <lineage>
        <taxon>Bacteria</taxon>
        <taxon>Bacillati</taxon>
        <taxon>Actinomycetota</taxon>
        <taxon>Actinomycetes</taxon>
        <taxon>Propionibacteriales</taxon>
        <taxon>Nocardioidaceae</taxon>
        <taxon>Nocardioides</taxon>
    </lineage>
</organism>
<evidence type="ECO:0000256" key="6">
    <source>
        <dbReference type="ARBA" id="ARBA00022989"/>
    </source>
</evidence>
<keyword evidence="7 9" id="KW-0811">Translocation</keyword>
<feature type="transmembrane region" description="Helical" evidence="9">
    <location>
        <begin position="6"/>
        <end position="27"/>
    </location>
</feature>
<dbReference type="RefSeq" id="WP_344776166.1">
    <property type="nucleotide sequence ID" value="NZ_BAABAH010000009.1"/>
</dbReference>
<comment type="function">
    <text evidence="9">Part of the twin-arginine translocation (Tat) system that transports large folded proteins containing a characteristic twin-arginine motif in their signal peptide across membranes. TatA could form the protein-conducting channel of the Tat system.</text>
</comment>
<keyword evidence="2 9" id="KW-0813">Transport</keyword>
<comment type="caution">
    <text evidence="11">The sequence shown here is derived from an EMBL/GenBank/DDBJ whole genome shotgun (WGS) entry which is preliminary data.</text>
</comment>
<evidence type="ECO:0000256" key="4">
    <source>
        <dbReference type="ARBA" id="ARBA00022692"/>
    </source>
</evidence>
<evidence type="ECO:0000256" key="2">
    <source>
        <dbReference type="ARBA" id="ARBA00022448"/>
    </source>
</evidence>
<evidence type="ECO:0000256" key="10">
    <source>
        <dbReference type="SAM" id="MobiDB-lite"/>
    </source>
</evidence>
<keyword evidence="12" id="KW-1185">Reference proteome</keyword>
<dbReference type="EMBL" id="BAABAH010000009">
    <property type="protein sequence ID" value="GAA3823733.1"/>
    <property type="molecule type" value="Genomic_DNA"/>
</dbReference>
<evidence type="ECO:0000313" key="12">
    <source>
        <dbReference type="Proteomes" id="UP001501821"/>
    </source>
</evidence>
<dbReference type="Proteomes" id="UP001501821">
    <property type="component" value="Unassembled WGS sequence"/>
</dbReference>
<feature type="region of interest" description="Disordered" evidence="10">
    <location>
        <begin position="49"/>
        <end position="95"/>
    </location>
</feature>
<keyword evidence="4 9" id="KW-0812">Transmembrane</keyword>
<dbReference type="InterPro" id="IPR003369">
    <property type="entry name" value="TatA/B/E"/>
</dbReference>